<dbReference type="AlphaFoldDB" id="A0A3G8ZLD1"/>
<keyword evidence="6" id="KW-0560">Oxidoreductase</keyword>
<feature type="transmembrane region" description="Helical" evidence="13">
    <location>
        <begin position="337"/>
        <end position="358"/>
    </location>
</feature>
<reference evidence="14 15" key="2">
    <citation type="submission" date="2018-12" db="EMBL/GenBank/DDBJ databases">
        <title>Nakamurella antarcticus sp. nov., isolated from Antarctica South Shetland Islands soil.</title>
        <authorList>
            <person name="Peng F."/>
        </authorList>
    </citation>
    <scope>NUCLEOTIDE SEQUENCE [LARGE SCALE GENOMIC DNA]</scope>
    <source>
        <strain evidence="14 15">S14-144</strain>
    </source>
</reference>
<evidence type="ECO:0000256" key="12">
    <source>
        <dbReference type="SAM" id="MobiDB-lite"/>
    </source>
</evidence>
<dbReference type="PANTHER" id="PTHR35457">
    <property type="entry name" value="HEME A SYNTHASE"/>
    <property type="match status" value="1"/>
</dbReference>
<feature type="transmembrane region" description="Helical" evidence="13">
    <location>
        <begin position="237"/>
        <end position="258"/>
    </location>
</feature>
<dbReference type="GO" id="GO:0006784">
    <property type="term" value="P:heme A biosynthetic process"/>
    <property type="evidence" value="ECO:0007669"/>
    <property type="project" value="InterPro"/>
</dbReference>
<keyword evidence="2" id="KW-1003">Cell membrane</keyword>
<feature type="transmembrane region" description="Helical" evidence="13">
    <location>
        <begin position="312"/>
        <end position="331"/>
    </location>
</feature>
<keyword evidence="3 13" id="KW-0812">Transmembrane</keyword>
<feature type="transmembrane region" description="Helical" evidence="13">
    <location>
        <begin position="81"/>
        <end position="100"/>
    </location>
</feature>
<evidence type="ECO:0000256" key="1">
    <source>
        <dbReference type="ARBA" id="ARBA00004141"/>
    </source>
</evidence>
<evidence type="ECO:0000256" key="6">
    <source>
        <dbReference type="ARBA" id="ARBA00023002"/>
    </source>
</evidence>
<keyword evidence="10" id="KW-1015">Disulfide bond</keyword>
<comment type="subcellular location">
    <subcellularLocation>
        <location evidence="1">Membrane</location>
        <topology evidence="1">Multi-pass membrane protein</topology>
    </subcellularLocation>
</comment>
<evidence type="ECO:0000256" key="9">
    <source>
        <dbReference type="ARBA" id="ARBA00023136"/>
    </source>
</evidence>
<dbReference type="GO" id="GO:0046872">
    <property type="term" value="F:metal ion binding"/>
    <property type="evidence" value="ECO:0007669"/>
    <property type="project" value="UniProtKB-KW"/>
</dbReference>
<protein>
    <submittedName>
        <fullName evidence="14">Heme A synthase</fullName>
    </submittedName>
</protein>
<evidence type="ECO:0000256" key="10">
    <source>
        <dbReference type="ARBA" id="ARBA00023157"/>
    </source>
</evidence>
<keyword evidence="7" id="KW-0408">Iron</keyword>
<evidence type="ECO:0000256" key="11">
    <source>
        <dbReference type="ARBA" id="ARBA00023444"/>
    </source>
</evidence>
<feature type="compositionally biased region" description="Polar residues" evidence="12">
    <location>
        <begin position="380"/>
        <end position="393"/>
    </location>
</feature>
<evidence type="ECO:0000256" key="8">
    <source>
        <dbReference type="ARBA" id="ARBA00023133"/>
    </source>
</evidence>
<feature type="transmembrane region" description="Helical" evidence="13">
    <location>
        <begin position="141"/>
        <end position="158"/>
    </location>
</feature>
<keyword evidence="15" id="KW-1185">Reference proteome</keyword>
<dbReference type="OrthoDB" id="5241540at2"/>
<dbReference type="PANTHER" id="PTHR35457:SF1">
    <property type="entry name" value="HEME A SYNTHASE"/>
    <property type="match status" value="1"/>
</dbReference>
<feature type="transmembrane region" description="Helical" evidence="13">
    <location>
        <begin position="278"/>
        <end position="300"/>
    </location>
</feature>
<dbReference type="Pfam" id="PF02628">
    <property type="entry name" value="COX15-CtaA"/>
    <property type="match status" value="1"/>
</dbReference>
<keyword evidence="8" id="KW-0350">Heme biosynthesis</keyword>
<evidence type="ECO:0000256" key="13">
    <source>
        <dbReference type="SAM" id="Phobius"/>
    </source>
</evidence>
<name>A0A3G8ZLD1_9ACTN</name>
<evidence type="ECO:0000256" key="7">
    <source>
        <dbReference type="ARBA" id="ARBA00023004"/>
    </source>
</evidence>
<accession>A0A3G8ZLD1</accession>
<keyword evidence="4" id="KW-0479">Metal-binding</keyword>
<dbReference type="InterPro" id="IPR050450">
    <property type="entry name" value="COX15/CtaA_HemeA_synthase"/>
</dbReference>
<sequence length="393" mass="41905">MFSSTANRPRPRLFWFWQRGQSLPGAPPYAGSHGSKHLFAAAFLAHLRPRLLSPMTSLASKNSPTTTAWFLRAPSMRLQRGFALAAVISNALIAVTGAVVRVTGSGLGCPTWPECHPGSLVPVQRSQQSALHQAIEFGNRTLTGVVLIASLGTLVLLWRARPQRRSVVKIALLLPLGVLFQALWGGLTVLTGLVWWTVAPHMLVSLVIVFVATWIYQRLGEGDGPVRYTVPKPLVTLVWATCAVLLALSVMGTLVTAAGPHAGDEKTARLDLPVPMLAQIHADLMFLYLGLLIALGVGLLAVSASPALRRRLWWLVGITMSQGLIGIVQYLTGVPEILVVFHVGGATLLVAAAGRLAFGTRARAAALGEHPAQDPARRSQAGSANTQAVKQSA</sequence>
<keyword evidence="9 13" id="KW-0472">Membrane</keyword>
<evidence type="ECO:0000256" key="4">
    <source>
        <dbReference type="ARBA" id="ARBA00022723"/>
    </source>
</evidence>
<feature type="region of interest" description="Disordered" evidence="12">
    <location>
        <begin position="369"/>
        <end position="393"/>
    </location>
</feature>
<dbReference type="GO" id="GO:0016020">
    <property type="term" value="C:membrane"/>
    <property type="evidence" value="ECO:0007669"/>
    <property type="project" value="UniProtKB-SubCell"/>
</dbReference>
<organism evidence="14 15">
    <name type="scientific">Nakamurella antarctica</name>
    <dbReference type="NCBI Taxonomy" id="1902245"/>
    <lineage>
        <taxon>Bacteria</taxon>
        <taxon>Bacillati</taxon>
        <taxon>Actinomycetota</taxon>
        <taxon>Actinomycetes</taxon>
        <taxon>Nakamurellales</taxon>
        <taxon>Nakamurellaceae</taxon>
        <taxon>Nakamurella</taxon>
    </lineage>
</organism>
<dbReference type="InterPro" id="IPR003780">
    <property type="entry name" value="COX15/CtaA_fam"/>
</dbReference>
<reference evidence="14 15" key="1">
    <citation type="submission" date="2018-11" db="EMBL/GenBank/DDBJ databases">
        <authorList>
            <person name="Da X."/>
        </authorList>
    </citation>
    <scope>NUCLEOTIDE SEQUENCE [LARGE SCALE GENOMIC DNA]</scope>
    <source>
        <strain evidence="14 15">S14-144</strain>
    </source>
</reference>
<evidence type="ECO:0000313" key="14">
    <source>
        <dbReference type="EMBL" id="AZI58063.1"/>
    </source>
</evidence>
<evidence type="ECO:0000313" key="15">
    <source>
        <dbReference type="Proteomes" id="UP000268084"/>
    </source>
</evidence>
<keyword evidence="5 13" id="KW-1133">Transmembrane helix</keyword>
<feature type="transmembrane region" description="Helical" evidence="13">
    <location>
        <begin position="170"/>
        <end position="187"/>
    </location>
</feature>
<comment type="pathway">
    <text evidence="11">Porphyrin-containing compound metabolism.</text>
</comment>
<dbReference type="Proteomes" id="UP000268084">
    <property type="component" value="Chromosome"/>
</dbReference>
<evidence type="ECO:0000256" key="3">
    <source>
        <dbReference type="ARBA" id="ARBA00022692"/>
    </source>
</evidence>
<dbReference type="GO" id="GO:0016491">
    <property type="term" value="F:oxidoreductase activity"/>
    <property type="evidence" value="ECO:0007669"/>
    <property type="project" value="UniProtKB-KW"/>
</dbReference>
<dbReference type="EMBL" id="CP034170">
    <property type="protein sequence ID" value="AZI58063.1"/>
    <property type="molecule type" value="Genomic_DNA"/>
</dbReference>
<feature type="transmembrane region" description="Helical" evidence="13">
    <location>
        <begin position="193"/>
        <end position="216"/>
    </location>
</feature>
<evidence type="ECO:0000256" key="2">
    <source>
        <dbReference type="ARBA" id="ARBA00022475"/>
    </source>
</evidence>
<dbReference type="KEGG" id="nak:EH165_07835"/>
<gene>
    <name evidence="14" type="ORF">EH165_07835</name>
</gene>
<evidence type="ECO:0000256" key="5">
    <source>
        <dbReference type="ARBA" id="ARBA00022989"/>
    </source>
</evidence>
<proteinExistence type="predicted"/>